<dbReference type="Proteomes" id="UP000179920">
    <property type="component" value="Chromosome IX"/>
</dbReference>
<reference evidence="3" key="1">
    <citation type="submission" date="2016-04" db="EMBL/GenBank/DDBJ databases">
        <authorList>
            <person name="Guldener U."/>
            <person name="Guldener U."/>
        </authorList>
    </citation>
    <scope>NUCLEOTIDE SEQUENCE [LARGE SCALE GENOMIC DNA]</scope>
    <source>
        <strain evidence="3">UB2112</strain>
    </source>
</reference>
<accession>A0A1K0G5T7</accession>
<dbReference type="InterPro" id="IPR036527">
    <property type="entry name" value="SCP2_sterol-bd_dom_sf"/>
</dbReference>
<dbReference type="SUPFAM" id="SSF55718">
    <property type="entry name" value="SCP-like"/>
    <property type="match status" value="1"/>
</dbReference>
<protein>
    <recommendedName>
        <fullName evidence="1">SCP2 domain-containing protein</fullName>
    </recommendedName>
</protein>
<gene>
    <name evidence="2" type="ORF">UBRO_20719</name>
</gene>
<dbReference type="EMBL" id="LT558125">
    <property type="protein sequence ID" value="SAM82890.1"/>
    <property type="molecule type" value="Genomic_DNA"/>
</dbReference>
<dbReference type="PANTHER" id="PTHR10094:SF28">
    <property type="entry name" value="SCP2 DOMAIN-CONTAINING PROTEIN"/>
    <property type="match status" value="1"/>
</dbReference>
<evidence type="ECO:0000313" key="2">
    <source>
        <dbReference type="EMBL" id="SAM82890.1"/>
    </source>
</evidence>
<dbReference type="InterPro" id="IPR003033">
    <property type="entry name" value="SCP2_sterol-bd_dom"/>
</dbReference>
<dbReference type="Pfam" id="PF02036">
    <property type="entry name" value="SCP2"/>
    <property type="match status" value="1"/>
</dbReference>
<dbReference type="OrthoDB" id="10265837at2759"/>
<organism evidence="2 3">
    <name type="scientific">Ustilago bromivora</name>
    <dbReference type="NCBI Taxonomy" id="307758"/>
    <lineage>
        <taxon>Eukaryota</taxon>
        <taxon>Fungi</taxon>
        <taxon>Dikarya</taxon>
        <taxon>Basidiomycota</taxon>
        <taxon>Ustilaginomycotina</taxon>
        <taxon>Ustilaginomycetes</taxon>
        <taxon>Ustilaginales</taxon>
        <taxon>Ustilaginaceae</taxon>
        <taxon>Ustilago</taxon>
    </lineage>
</organism>
<sequence>MDDKEKKDIQKKTNGCFGMHVKNAGGKELVWTMDLKKNAEAYEGKAKGKADVTINLFDDTSSTSPTVKGNIMLATKLDNVLKSQKAKL</sequence>
<dbReference type="AlphaFoldDB" id="A0A1K0G5T7"/>
<name>A0A1K0G5T7_9BASI</name>
<evidence type="ECO:0000313" key="3">
    <source>
        <dbReference type="Proteomes" id="UP000179920"/>
    </source>
</evidence>
<dbReference type="GO" id="GO:0005829">
    <property type="term" value="C:cytosol"/>
    <property type="evidence" value="ECO:0007669"/>
    <property type="project" value="TreeGrafter"/>
</dbReference>
<proteinExistence type="predicted"/>
<feature type="domain" description="SCP2" evidence="1">
    <location>
        <begin position="3"/>
        <end position="58"/>
    </location>
</feature>
<dbReference type="Gene3D" id="3.30.1050.10">
    <property type="entry name" value="SCP2 sterol-binding domain"/>
    <property type="match status" value="1"/>
</dbReference>
<evidence type="ECO:0000259" key="1">
    <source>
        <dbReference type="Pfam" id="PF02036"/>
    </source>
</evidence>
<dbReference type="PANTHER" id="PTHR10094">
    <property type="entry name" value="STEROL CARRIER PROTEIN 2 SCP-2 FAMILY PROTEIN"/>
    <property type="match status" value="1"/>
</dbReference>